<dbReference type="EMBL" id="PQWY01000011">
    <property type="protein sequence ID" value="PPK30722.1"/>
    <property type="molecule type" value="Genomic_DNA"/>
</dbReference>
<sequence>MQLKSETKSTFHGKYSKSSPVVGARVKELELIYTHKEIFANYQKVVYDQQKLNVIPLAFKEKADEISKEIYAAYIKKYSDHGLTIENSVDWNNVGFTRTYLSDLENEWNTWSVDPLVATPNDKSHIEGQMYRPAYICALHELMHVEEMTPGILKGQYARFKSVVEVLTVTKTIILMDEVYKKTLNLPMDIEVDYENSFKLFGKTIKQGEFANFYRTLEAKYPSLAEALVSKQSLTFLNQTNVEPMNINMQVLGGFLAVVGYAAVALAFLLNNASFGTVGLVVTGLGVASIFGGVGLFANGIYKNERTTDNEILDASACLVRNTNSP</sequence>
<protein>
    <submittedName>
        <fullName evidence="1">Uncharacterized protein</fullName>
    </submittedName>
</protein>
<gene>
    <name evidence="1" type="ORF">C3928_08130</name>
</gene>
<accession>A0A2S6EZW3</accession>
<dbReference type="AlphaFoldDB" id="A0A2S6EZW3"/>
<dbReference type="OrthoDB" id="5654130at2"/>
<comment type="caution">
    <text evidence="1">The sequence shown here is derived from an EMBL/GenBank/DDBJ whole genome shotgun (WGS) entry which is preliminary data.</text>
</comment>
<evidence type="ECO:0000313" key="1">
    <source>
        <dbReference type="EMBL" id="PPK30722.1"/>
    </source>
</evidence>
<organism evidence="1 2">
    <name type="scientific">Legionella pneumophila</name>
    <dbReference type="NCBI Taxonomy" id="446"/>
    <lineage>
        <taxon>Bacteria</taxon>
        <taxon>Pseudomonadati</taxon>
        <taxon>Pseudomonadota</taxon>
        <taxon>Gammaproteobacteria</taxon>
        <taxon>Legionellales</taxon>
        <taxon>Legionellaceae</taxon>
        <taxon>Legionella</taxon>
    </lineage>
</organism>
<dbReference type="RefSeq" id="WP_027227105.1">
    <property type="nucleotide sequence ID" value="NZ_CP017601.1"/>
</dbReference>
<evidence type="ECO:0000313" key="2">
    <source>
        <dbReference type="Proteomes" id="UP000239239"/>
    </source>
</evidence>
<dbReference type="Proteomes" id="UP000239239">
    <property type="component" value="Unassembled WGS sequence"/>
</dbReference>
<proteinExistence type="predicted"/>
<reference evidence="1 2" key="1">
    <citation type="submission" date="2018-02" db="EMBL/GenBank/DDBJ databases">
        <title>Draft genome sequences of four Legionella pneumophila clinical strains isolated in Ontario.</title>
        <authorList>
            <person name="Fortuna A."/>
            <person name="Ramnarine R."/>
            <person name="Li A."/>
            <person name="Frantz C."/>
            <person name="Mallo G."/>
        </authorList>
    </citation>
    <scope>NUCLEOTIDE SEQUENCE [LARGE SCALE GENOMIC DNA]</scope>
    <source>
        <strain evidence="1 2">LG61</strain>
    </source>
</reference>
<name>A0A2S6EZW3_LEGPN</name>